<evidence type="ECO:0000313" key="1">
    <source>
        <dbReference type="EMBL" id="SCW23780.1"/>
    </source>
</evidence>
<proteinExistence type="predicted"/>
<accession>A0A1G4NYM1</accession>
<keyword evidence="1" id="KW-0150">Chloroplast</keyword>
<reference evidence="1" key="1">
    <citation type="submission" date="2016-10" db="EMBL/GenBank/DDBJ databases">
        <title>Chloroplast genomes as a tool to resolve red algal phylogenies: a case study in the Nemaliales.</title>
        <authorList>
            <person name="Costa J.F."/>
            <person name="Lin S.M."/>
            <person name="Macaya E.C."/>
            <person name="Fernandez-Garcia C."/>
            <person name="Verbruggen H."/>
        </authorList>
    </citation>
    <scope>NUCLEOTIDE SEQUENCE</scope>
    <source>
        <strain evidence="1">J.0255</strain>
    </source>
</reference>
<organism evidence="1">
    <name type="scientific">Yamadaella caenomyce</name>
    <dbReference type="NCBI Taxonomy" id="259029"/>
    <lineage>
        <taxon>Eukaryota</taxon>
        <taxon>Rhodophyta</taxon>
        <taxon>Florideophyceae</taxon>
        <taxon>Nemaliophycidae</taxon>
        <taxon>Nemaliales</taxon>
        <taxon>Liagoraceae</taxon>
        <taxon>Yamadaella</taxon>
    </lineage>
</organism>
<dbReference type="AlphaFoldDB" id="A0A1G4NYM1"/>
<dbReference type="GeneID" id="29998100"/>
<gene>
    <name evidence="1" type="primary">ORF_3</name>
    <name evidence="1" type="ORF">J0255_100</name>
</gene>
<reference evidence="1" key="2">
    <citation type="submission" date="2016-10" db="EMBL/GenBank/DDBJ databases">
        <authorList>
            <person name="de Groot N.N."/>
        </authorList>
    </citation>
    <scope>NUCLEOTIDE SEQUENCE</scope>
    <source>
        <strain evidence="1">J.0255</strain>
    </source>
</reference>
<protein>
    <recommendedName>
        <fullName evidence="2">Reverse transcriptase N-terminal domain-containing protein</fullName>
    </recommendedName>
</protein>
<keyword evidence="1" id="KW-0934">Plastid</keyword>
<name>A0A1G4NYM1_9FLOR</name>
<dbReference type="RefSeq" id="YP_009315325.1">
    <property type="nucleotide sequence ID" value="NC_031666.1"/>
</dbReference>
<sequence>MITNHRTNLDKARQDLFYIQHRIYQASIECDMLLVHSLQKLLMSNILIRQLATFQAGHCIELIDQSDTCFRNNYINSQVIVWCLEAEWQSKMSNQYVNFRKTQLYTRFWSYRNAQVRQTLLNVDMNYLILKLQSPDRITQGLKKIIDNESWAQASQAKCRTFLVTQAASNYLKEMLYTILCDGVQWNHYRQSLQNTSVVQSKYRGLWSEKYFTKPCKILCWFLHNCGITLRQSVLSRNNELFLNNQIEKSLVNKIREYVKDQAFYKNDLGKRKVRHFCSESKHIHQIERGLGQWSQYYMTVIKEIKVHTYLDKCHYSLP</sequence>
<evidence type="ECO:0008006" key="2">
    <source>
        <dbReference type="Google" id="ProtNLM"/>
    </source>
</evidence>
<dbReference type="EMBL" id="LT622875">
    <property type="protein sequence ID" value="SCW23780.1"/>
    <property type="molecule type" value="Genomic_DNA"/>
</dbReference>
<geneLocation type="chloroplast" evidence="1"/>